<reference evidence="2 3" key="1">
    <citation type="journal article" date="2017" name="Int. J. Syst. Evol. Microbiol.">
        <title>Mucilaginibacterpsychrotolerans sp. nov., isolated from peatlands.</title>
        <authorList>
            <person name="Deng Y."/>
            <person name="Shen L."/>
            <person name="Xu B."/>
            <person name="Liu Y."/>
            <person name="Gu Z."/>
            <person name="Liu H."/>
            <person name="Zhou Y."/>
        </authorList>
    </citation>
    <scope>NUCLEOTIDE SEQUENCE [LARGE SCALE GENOMIC DNA]</scope>
    <source>
        <strain evidence="2 3">NH7-4</strain>
    </source>
</reference>
<dbReference type="Proteomes" id="UP000297540">
    <property type="component" value="Unassembled WGS sequence"/>
</dbReference>
<dbReference type="RefSeq" id="WP_133232888.1">
    <property type="nucleotide sequence ID" value="NZ_SOZE01000018.1"/>
</dbReference>
<feature type="transmembrane region" description="Helical" evidence="1">
    <location>
        <begin position="132"/>
        <end position="159"/>
    </location>
</feature>
<evidence type="ECO:0008006" key="4">
    <source>
        <dbReference type="Google" id="ProtNLM"/>
    </source>
</evidence>
<sequence length="164" mass="17960">MELPLPPQETFPPADQPQIVLTDEARYYLQKAGQWAYFLGIMGFIGTAFIAIMALFAGTLFTTMARANPLMEGMAAGLGTLMTVIYLLLAVFSFFFALYLYQFGDKIKNAVAYNNTAEATLAFSKLKSFFKLWGITTIVYLSFTALVLVGSIVVGIGAASMMSR</sequence>
<dbReference type="Pfam" id="PF17319">
    <property type="entry name" value="DUF5362"/>
    <property type="match status" value="1"/>
</dbReference>
<evidence type="ECO:0000256" key="1">
    <source>
        <dbReference type="SAM" id="Phobius"/>
    </source>
</evidence>
<feature type="transmembrane region" description="Helical" evidence="1">
    <location>
        <begin position="73"/>
        <end position="101"/>
    </location>
</feature>
<protein>
    <recommendedName>
        <fullName evidence="4">DUF5362 domain-containing protein</fullName>
    </recommendedName>
</protein>
<feature type="transmembrane region" description="Helical" evidence="1">
    <location>
        <begin position="35"/>
        <end position="61"/>
    </location>
</feature>
<evidence type="ECO:0000313" key="3">
    <source>
        <dbReference type="Proteomes" id="UP000297540"/>
    </source>
</evidence>
<name>A0A4Y8S9X7_9SPHI</name>
<dbReference type="AlphaFoldDB" id="A0A4Y8S9X7"/>
<comment type="caution">
    <text evidence="2">The sequence shown here is derived from an EMBL/GenBank/DDBJ whole genome shotgun (WGS) entry which is preliminary data.</text>
</comment>
<dbReference type="OrthoDB" id="1121797at2"/>
<proteinExistence type="predicted"/>
<evidence type="ECO:0000313" key="2">
    <source>
        <dbReference type="EMBL" id="TFF35903.1"/>
    </source>
</evidence>
<organism evidence="2 3">
    <name type="scientific">Mucilaginibacter psychrotolerans</name>
    <dbReference type="NCBI Taxonomy" id="1524096"/>
    <lineage>
        <taxon>Bacteria</taxon>
        <taxon>Pseudomonadati</taxon>
        <taxon>Bacteroidota</taxon>
        <taxon>Sphingobacteriia</taxon>
        <taxon>Sphingobacteriales</taxon>
        <taxon>Sphingobacteriaceae</taxon>
        <taxon>Mucilaginibacter</taxon>
    </lineage>
</organism>
<dbReference type="InterPro" id="IPR035287">
    <property type="entry name" value="DUF5362"/>
</dbReference>
<dbReference type="EMBL" id="SOZE01000018">
    <property type="protein sequence ID" value="TFF35903.1"/>
    <property type="molecule type" value="Genomic_DNA"/>
</dbReference>
<gene>
    <name evidence="2" type="ORF">E2R66_16940</name>
</gene>
<keyword evidence="1" id="KW-0812">Transmembrane</keyword>
<keyword evidence="1" id="KW-1133">Transmembrane helix</keyword>
<keyword evidence="1" id="KW-0472">Membrane</keyword>
<keyword evidence="3" id="KW-1185">Reference proteome</keyword>
<accession>A0A4Y8S9X7</accession>